<dbReference type="InParanoid" id="A0A0D0B186"/>
<reference evidence="1 2" key="1">
    <citation type="submission" date="2014-04" db="EMBL/GenBank/DDBJ databases">
        <authorList>
            <consortium name="DOE Joint Genome Institute"/>
            <person name="Kuo A."/>
            <person name="Ruytinx J."/>
            <person name="Rineau F."/>
            <person name="Colpaert J."/>
            <person name="Kohler A."/>
            <person name="Nagy L.G."/>
            <person name="Floudas D."/>
            <person name="Copeland A."/>
            <person name="Barry K.W."/>
            <person name="Cichocki N."/>
            <person name="Veneault-Fourrey C."/>
            <person name="LaButti K."/>
            <person name="Lindquist E.A."/>
            <person name="Lipzen A."/>
            <person name="Lundell T."/>
            <person name="Morin E."/>
            <person name="Murat C."/>
            <person name="Sun H."/>
            <person name="Tunlid A."/>
            <person name="Henrissat B."/>
            <person name="Grigoriev I.V."/>
            <person name="Hibbett D.S."/>
            <person name="Martin F."/>
            <person name="Nordberg H.P."/>
            <person name="Cantor M.N."/>
            <person name="Hua S.X."/>
        </authorList>
    </citation>
    <scope>NUCLEOTIDE SEQUENCE [LARGE SCALE GENOMIC DNA]</scope>
    <source>
        <strain evidence="1 2">UH-Slu-Lm8-n1</strain>
    </source>
</reference>
<dbReference type="EMBL" id="KN835204">
    <property type="protein sequence ID" value="KIK43779.1"/>
    <property type="molecule type" value="Genomic_DNA"/>
</dbReference>
<dbReference type="HOGENOM" id="CLU_2777636_0_0_1"/>
<proteinExistence type="predicted"/>
<evidence type="ECO:0000313" key="2">
    <source>
        <dbReference type="Proteomes" id="UP000054485"/>
    </source>
</evidence>
<dbReference type="AlphaFoldDB" id="A0A0D0B186"/>
<keyword evidence="2" id="KW-1185">Reference proteome</keyword>
<evidence type="ECO:0000313" key="1">
    <source>
        <dbReference type="EMBL" id="KIK43779.1"/>
    </source>
</evidence>
<reference evidence="2" key="2">
    <citation type="submission" date="2015-01" db="EMBL/GenBank/DDBJ databases">
        <title>Evolutionary Origins and Diversification of the Mycorrhizal Mutualists.</title>
        <authorList>
            <consortium name="DOE Joint Genome Institute"/>
            <consortium name="Mycorrhizal Genomics Consortium"/>
            <person name="Kohler A."/>
            <person name="Kuo A."/>
            <person name="Nagy L.G."/>
            <person name="Floudas D."/>
            <person name="Copeland A."/>
            <person name="Barry K.W."/>
            <person name="Cichocki N."/>
            <person name="Veneault-Fourrey C."/>
            <person name="LaButti K."/>
            <person name="Lindquist E.A."/>
            <person name="Lipzen A."/>
            <person name="Lundell T."/>
            <person name="Morin E."/>
            <person name="Murat C."/>
            <person name="Riley R."/>
            <person name="Ohm R."/>
            <person name="Sun H."/>
            <person name="Tunlid A."/>
            <person name="Henrissat B."/>
            <person name="Grigoriev I.V."/>
            <person name="Hibbett D.S."/>
            <person name="Martin F."/>
        </authorList>
    </citation>
    <scope>NUCLEOTIDE SEQUENCE [LARGE SCALE GENOMIC DNA]</scope>
    <source>
        <strain evidence="2">UH-Slu-Lm8-n1</strain>
    </source>
</reference>
<dbReference type="Proteomes" id="UP000054485">
    <property type="component" value="Unassembled WGS sequence"/>
</dbReference>
<name>A0A0D0B186_9AGAM</name>
<accession>A0A0D0B186</accession>
<organism evidence="1 2">
    <name type="scientific">Suillus luteus UH-Slu-Lm8-n1</name>
    <dbReference type="NCBI Taxonomy" id="930992"/>
    <lineage>
        <taxon>Eukaryota</taxon>
        <taxon>Fungi</taxon>
        <taxon>Dikarya</taxon>
        <taxon>Basidiomycota</taxon>
        <taxon>Agaricomycotina</taxon>
        <taxon>Agaricomycetes</taxon>
        <taxon>Agaricomycetidae</taxon>
        <taxon>Boletales</taxon>
        <taxon>Suillineae</taxon>
        <taxon>Suillaceae</taxon>
        <taxon>Suillus</taxon>
    </lineage>
</organism>
<gene>
    <name evidence="1" type="ORF">CY34DRAFT_803379</name>
</gene>
<sequence length="69" mass="7939">MHFLAVAKREININVSPRHSNLESGARDYLKGLKEDFLLGHEMRLLHGLEDFHLDHWRSVDSGQACRGN</sequence>
<protein>
    <submittedName>
        <fullName evidence="1">Uncharacterized protein</fullName>
    </submittedName>
</protein>